<evidence type="ECO:0000259" key="5">
    <source>
        <dbReference type="Pfam" id="PF01266"/>
    </source>
</evidence>
<comment type="cofactor">
    <cofactor evidence="1">
        <name>FAD</name>
        <dbReference type="ChEBI" id="CHEBI:57692"/>
    </cofactor>
</comment>
<dbReference type="SUPFAM" id="SSF54373">
    <property type="entry name" value="FAD-linked reductases, C-terminal domain"/>
    <property type="match status" value="1"/>
</dbReference>
<dbReference type="RefSeq" id="WP_284390510.1">
    <property type="nucleotide sequence ID" value="NZ_BSNG01000001.1"/>
</dbReference>
<dbReference type="PANTHER" id="PTHR10961">
    <property type="entry name" value="PEROXISOMAL SARCOSINE OXIDASE"/>
    <property type="match status" value="1"/>
</dbReference>
<dbReference type="InterPro" id="IPR036188">
    <property type="entry name" value="FAD/NAD-bd_sf"/>
</dbReference>
<sequence length="390" mass="41847">MNQSFDVAVIGLGAMGSAALYQLAKRGIRAVGIDRFAPPHAEGSTHGETRITRRGIGEGETYVPLAMRSHEIWRELEAETGQSMLFEVGSIVISEADDNVERPGRTGFIRRSIAAAQRYDIPHEILDAAEIGHRFPNLIPGENEIGYYEPGGGYLMPERCVAANLAMAKRHGAELQLGQIVEAIVPDGSGVTLSVGGETIHAGQAIVTAGAWAGKLLGAPFERLLKPTRQVMHWFALAPDAPAEWRSSPVFMWPHGEQEDGFFYGFPSLDGISVKTADEFYGAASDPNAIDRIVPQSDSHRMHATHLAGRLASLTNKPIKTATCIYTATPDSAFLIDRHPASANIIVASPCSGHGFKHSAAIGESLAQWALDGAPAIDLSAFSLARFGQF</sequence>
<dbReference type="Gene3D" id="3.50.50.60">
    <property type="entry name" value="FAD/NAD(P)-binding domain"/>
    <property type="match status" value="1"/>
</dbReference>
<dbReference type="PANTHER" id="PTHR10961:SF7">
    <property type="entry name" value="FAD DEPENDENT OXIDOREDUCTASE DOMAIN-CONTAINING PROTEIN"/>
    <property type="match status" value="1"/>
</dbReference>
<evidence type="ECO:0000256" key="3">
    <source>
        <dbReference type="ARBA" id="ARBA00022827"/>
    </source>
</evidence>
<gene>
    <name evidence="6" type="ORF">GCM10007913_20750</name>
</gene>
<reference evidence="6" key="1">
    <citation type="journal article" date="2014" name="Int. J. Syst. Evol. Microbiol.">
        <title>Complete genome of a new Firmicutes species belonging to the dominant human colonic microbiota ('Ruminococcus bicirculans') reveals two chromosomes and a selective capacity to utilize plant glucans.</title>
        <authorList>
            <consortium name="NISC Comparative Sequencing Program"/>
            <person name="Wegmann U."/>
            <person name="Louis P."/>
            <person name="Goesmann A."/>
            <person name="Henrissat B."/>
            <person name="Duncan S.H."/>
            <person name="Flint H.J."/>
        </authorList>
    </citation>
    <scope>NUCLEOTIDE SEQUENCE</scope>
    <source>
        <strain evidence="6">NBRC 103855</strain>
    </source>
</reference>
<evidence type="ECO:0000313" key="6">
    <source>
        <dbReference type="EMBL" id="GLQ10143.1"/>
    </source>
</evidence>
<evidence type="ECO:0000256" key="2">
    <source>
        <dbReference type="ARBA" id="ARBA00022630"/>
    </source>
</evidence>
<keyword evidence="3" id="KW-0274">FAD</keyword>
<dbReference type="SUPFAM" id="SSF51905">
    <property type="entry name" value="FAD/NAD(P)-binding domain"/>
    <property type="match status" value="1"/>
</dbReference>
<evidence type="ECO:0000313" key="7">
    <source>
        <dbReference type="Proteomes" id="UP001161406"/>
    </source>
</evidence>
<name>A0ABQ5UG43_9HYPH</name>
<dbReference type="Pfam" id="PF01266">
    <property type="entry name" value="DAO"/>
    <property type="match status" value="1"/>
</dbReference>
<keyword evidence="7" id="KW-1185">Reference proteome</keyword>
<comment type="caution">
    <text evidence="6">The sequence shown here is derived from an EMBL/GenBank/DDBJ whole genome shotgun (WGS) entry which is preliminary data.</text>
</comment>
<dbReference type="EMBL" id="BSNG01000001">
    <property type="protein sequence ID" value="GLQ10143.1"/>
    <property type="molecule type" value="Genomic_DNA"/>
</dbReference>
<evidence type="ECO:0000256" key="4">
    <source>
        <dbReference type="ARBA" id="ARBA00023002"/>
    </source>
</evidence>
<protein>
    <submittedName>
        <fullName evidence="6">Sarcosine oxidase</fullName>
    </submittedName>
</protein>
<dbReference type="Gene3D" id="3.30.9.10">
    <property type="entry name" value="D-Amino Acid Oxidase, subunit A, domain 2"/>
    <property type="match status" value="1"/>
</dbReference>
<keyword evidence="4" id="KW-0560">Oxidoreductase</keyword>
<dbReference type="Proteomes" id="UP001161406">
    <property type="component" value="Unassembled WGS sequence"/>
</dbReference>
<dbReference type="NCBIfam" id="NF008425">
    <property type="entry name" value="PRK11259.1"/>
    <property type="match status" value="1"/>
</dbReference>
<dbReference type="InterPro" id="IPR006076">
    <property type="entry name" value="FAD-dep_OxRdtase"/>
</dbReference>
<accession>A0ABQ5UG43</accession>
<proteinExistence type="predicted"/>
<dbReference type="InterPro" id="IPR045170">
    <property type="entry name" value="MTOX"/>
</dbReference>
<feature type="domain" description="FAD dependent oxidoreductase" evidence="5">
    <location>
        <begin position="6"/>
        <end position="369"/>
    </location>
</feature>
<reference evidence="6" key="2">
    <citation type="submission" date="2023-01" db="EMBL/GenBank/DDBJ databases">
        <title>Draft genome sequence of Devosia yakushimensis strain NBRC 103855.</title>
        <authorList>
            <person name="Sun Q."/>
            <person name="Mori K."/>
        </authorList>
    </citation>
    <scope>NUCLEOTIDE SEQUENCE</scope>
    <source>
        <strain evidence="6">NBRC 103855</strain>
    </source>
</reference>
<evidence type="ECO:0000256" key="1">
    <source>
        <dbReference type="ARBA" id="ARBA00001974"/>
    </source>
</evidence>
<organism evidence="6 7">
    <name type="scientific">Devosia yakushimensis</name>
    <dbReference type="NCBI Taxonomy" id="470028"/>
    <lineage>
        <taxon>Bacteria</taxon>
        <taxon>Pseudomonadati</taxon>
        <taxon>Pseudomonadota</taxon>
        <taxon>Alphaproteobacteria</taxon>
        <taxon>Hyphomicrobiales</taxon>
        <taxon>Devosiaceae</taxon>
        <taxon>Devosia</taxon>
    </lineage>
</organism>
<keyword evidence="2" id="KW-0285">Flavoprotein</keyword>